<feature type="transmembrane region" description="Helical" evidence="1">
    <location>
        <begin position="245"/>
        <end position="269"/>
    </location>
</feature>
<sequence length="296" mass="32230">MRNMFTLPIAVTSLIVATSILTVEGFSISSRTVALSPSSPLLTRAHQSFSRTSGSLSVLTNQSTNCSNNDSAESEKRMVQVGMKKFQGIIKRGTNQYISQVVRFWMKSRRPLLAVCAAFLFWFGAAGTHTPVSHGSSAVASSTPTAAISRNFNILSPSLDTIVDGYVKEHMFDDDVYDPVESIYKEAMDDRVKGTYPRDLKETASSVLGQNAMKAEKKASGTGFGGMLVKATGFLRQKGLSEMQAIALITGTFVFGGPSIAFAGFMVIVNQNKRSMNKLMKDRYGDTYTVDAYDDK</sequence>
<gene>
    <name evidence="2" type="ORF">FRACYDRAFT_244693</name>
</gene>
<keyword evidence="1" id="KW-1133">Transmembrane helix</keyword>
<dbReference type="OrthoDB" id="47045at2759"/>
<keyword evidence="3" id="KW-1185">Reference proteome</keyword>
<dbReference type="InParanoid" id="A0A1E7F345"/>
<evidence type="ECO:0000313" key="3">
    <source>
        <dbReference type="Proteomes" id="UP000095751"/>
    </source>
</evidence>
<dbReference type="Proteomes" id="UP000095751">
    <property type="component" value="Unassembled WGS sequence"/>
</dbReference>
<proteinExistence type="predicted"/>
<dbReference type="EMBL" id="KV784365">
    <property type="protein sequence ID" value="OEU12425.1"/>
    <property type="molecule type" value="Genomic_DNA"/>
</dbReference>
<reference evidence="2 3" key="1">
    <citation type="submission" date="2016-09" db="EMBL/GenBank/DDBJ databases">
        <title>Extensive genetic diversity and differential bi-allelic expression allows diatom success in the polar Southern Ocean.</title>
        <authorList>
            <consortium name="DOE Joint Genome Institute"/>
            <person name="Mock T."/>
            <person name="Otillar R.P."/>
            <person name="Strauss J."/>
            <person name="Dupont C."/>
            <person name="Frickenhaus S."/>
            <person name="Maumus F."/>
            <person name="Mcmullan M."/>
            <person name="Sanges R."/>
            <person name="Schmutz J."/>
            <person name="Toseland A."/>
            <person name="Valas R."/>
            <person name="Veluchamy A."/>
            <person name="Ward B.J."/>
            <person name="Allen A."/>
            <person name="Barry K."/>
            <person name="Falciatore A."/>
            <person name="Ferrante M."/>
            <person name="Fortunato A.E."/>
            <person name="Gloeckner G."/>
            <person name="Gruber A."/>
            <person name="Hipkin R."/>
            <person name="Janech M."/>
            <person name="Kroth P."/>
            <person name="Leese F."/>
            <person name="Lindquist E."/>
            <person name="Lyon B.R."/>
            <person name="Martin J."/>
            <person name="Mayer C."/>
            <person name="Parker M."/>
            <person name="Quesneville H."/>
            <person name="Raymond J."/>
            <person name="Uhlig C."/>
            <person name="Valentin K.U."/>
            <person name="Worden A.Z."/>
            <person name="Armbrust E.V."/>
            <person name="Bowler C."/>
            <person name="Green B."/>
            <person name="Moulton V."/>
            <person name="Van Oosterhout C."/>
            <person name="Grigoriev I."/>
        </authorList>
    </citation>
    <scope>NUCLEOTIDE SEQUENCE [LARGE SCALE GENOMIC DNA]</scope>
    <source>
        <strain evidence="2 3">CCMP1102</strain>
    </source>
</reference>
<name>A0A1E7F345_9STRA</name>
<evidence type="ECO:0000256" key="1">
    <source>
        <dbReference type="SAM" id="Phobius"/>
    </source>
</evidence>
<protein>
    <submittedName>
        <fullName evidence="2">Uncharacterized protein</fullName>
    </submittedName>
</protein>
<evidence type="ECO:0000313" key="2">
    <source>
        <dbReference type="EMBL" id="OEU12425.1"/>
    </source>
</evidence>
<dbReference type="AlphaFoldDB" id="A0A1E7F345"/>
<accession>A0A1E7F345</accession>
<keyword evidence="1" id="KW-0812">Transmembrane</keyword>
<dbReference type="KEGG" id="fcy:FRACYDRAFT_244693"/>
<keyword evidence="1" id="KW-0472">Membrane</keyword>
<organism evidence="2 3">
    <name type="scientific">Fragilariopsis cylindrus CCMP1102</name>
    <dbReference type="NCBI Taxonomy" id="635003"/>
    <lineage>
        <taxon>Eukaryota</taxon>
        <taxon>Sar</taxon>
        <taxon>Stramenopiles</taxon>
        <taxon>Ochrophyta</taxon>
        <taxon>Bacillariophyta</taxon>
        <taxon>Bacillariophyceae</taxon>
        <taxon>Bacillariophycidae</taxon>
        <taxon>Bacillariales</taxon>
        <taxon>Bacillariaceae</taxon>
        <taxon>Fragilariopsis</taxon>
    </lineage>
</organism>